<gene>
    <name evidence="2" type="ORF">RDWZM_008484</name>
</gene>
<organism evidence="2 3">
    <name type="scientific">Blomia tropicalis</name>
    <name type="common">Mite</name>
    <dbReference type="NCBI Taxonomy" id="40697"/>
    <lineage>
        <taxon>Eukaryota</taxon>
        <taxon>Metazoa</taxon>
        <taxon>Ecdysozoa</taxon>
        <taxon>Arthropoda</taxon>
        <taxon>Chelicerata</taxon>
        <taxon>Arachnida</taxon>
        <taxon>Acari</taxon>
        <taxon>Acariformes</taxon>
        <taxon>Sarcoptiformes</taxon>
        <taxon>Astigmata</taxon>
        <taxon>Glycyphagoidea</taxon>
        <taxon>Echimyopodidae</taxon>
        <taxon>Blomia</taxon>
    </lineage>
</organism>
<comment type="caution">
    <text evidence="2">The sequence shown here is derived from an EMBL/GenBank/DDBJ whole genome shotgun (WGS) entry which is preliminary data.</text>
</comment>
<evidence type="ECO:0000313" key="2">
    <source>
        <dbReference type="EMBL" id="KAJ6217327.1"/>
    </source>
</evidence>
<name>A0A9Q0M1U2_BLOTA</name>
<accession>A0A9Q0M1U2</accession>
<keyword evidence="1" id="KW-0175">Coiled coil</keyword>
<evidence type="ECO:0000313" key="3">
    <source>
        <dbReference type="Proteomes" id="UP001142055"/>
    </source>
</evidence>
<protein>
    <submittedName>
        <fullName evidence="2">Uncharacterized protein</fullName>
    </submittedName>
</protein>
<sequence>MQLLYEQCYSQLNNKFSNDDDKNESNLKLNPSMNDSMFSCRITSTIGSEIYGKISDKQRIAKFRKKLKISNNESEEINILMQSKLDSAERRLKDNRIRIDELEEQCLKEVKNRRKIQRELDYANQLISNNHHITIKQDNDEQMLN</sequence>
<dbReference type="Proteomes" id="UP001142055">
    <property type="component" value="Chromosome 3"/>
</dbReference>
<evidence type="ECO:0000256" key="1">
    <source>
        <dbReference type="SAM" id="Coils"/>
    </source>
</evidence>
<feature type="coiled-coil region" evidence="1">
    <location>
        <begin position="85"/>
        <end position="119"/>
    </location>
</feature>
<reference evidence="2" key="1">
    <citation type="submission" date="2022-12" db="EMBL/GenBank/DDBJ databases">
        <title>Genome assemblies of Blomia tropicalis.</title>
        <authorList>
            <person name="Cui Y."/>
        </authorList>
    </citation>
    <scope>NUCLEOTIDE SEQUENCE</scope>
    <source>
        <tissue evidence="2">Adult mites</tissue>
    </source>
</reference>
<dbReference type="EMBL" id="JAPWDV010000003">
    <property type="protein sequence ID" value="KAJ6217327.1"/>
    <property type="molecule type" value="Genomic_DNA"/>
</dbReference>
<proteinExistence type="predicted"/>
<keyword evidence="3" id="KW-1185">Reference proteome</keyword>
<dbReference type="AlphaFoldDB" id="A0A9Q0M1U2"/>